<name>A0A7G6YDP9_9MICO</name>
<dbReference type="PRINTS" id="PR00419">
    <property type="entry name" value="ADXRDTASE"/>
</dbReference>
<dbReference type="SUPFAM" id="SSF51905">
    <property type="entry name" value="FAD/NAD(P)-binding domain"/>
    <property type="match status" value="1"/>
</dbReference>
<dbReference type="Proteomes" id="UP000515511">
    <property type="component" value="Chromosome"/>
</dbReference>
<dbReference type="PANTHER" id="PTHR10668:SF105">
    <property type="entry name" value="DEHYDROGENASE-RELATED"/>
    <property type="match status" value="1"/>
</dbReference>
<dbReference type="Gene3D" id="3.50.50.60">
    <property type="entry name" value="FAD/NAD(P)-binding domain"/>
    <property type="match status" value="2"/>
</dbReference>
<evidence type="ECO:0000313" key="1">
    <source>
        <dbReference type="EMBL" id="QNE36614.1"/>
    </source>
</evidence>
<dbReference type="Gene3D" id="3.90.660.50">
    <property type="match status" value="1"/>
</dbReference>
<dbReference type="PANTHER" id="PTHR10668">
    <property type="entry name" value="PHYTOENE DEHYDROGENASE"/>
    <property type="match status" value="1"/>
</dbReference>
<dbReference type="InterPro" id="IPR036188">
    <property type="entry name" value="FAD/NAD-bd_sf"/>
</dbReference>
<sequence length="508" mass="53213">MSSVDAIVIGSGPNGLAAAVTLARAGLSVHVYERNATPGGGVRTEEVTLPGFRHDICSAVHPLALASGFFRRFGLADRVPFITPSASYGHPLPGGEVAVAYRDLERTADGLGPDGPAWRALLGPLARNADAVAQFTGSSLLQVPRNPLVAARFGLAALSQGGPWWNLPFRTRKPGALLTGVIAHATLPLPNLAASAAGLALATYAHARGWPIPVGGSQAIADAMVDDLRAHGGEVVTGAEVESLGELPDSRVVLFDTHVAIAARLGEDLLPADYLRRVAGFRDGNGVFKIDFALSGPVPWTNPELLETATVHLGGERAAIARSERVVASGRESDDPYVLVSQPTLFDPSRAPAGKHVLWAYTHVPRGSTSDRSEAVIAQIERFAPGFRDLILGTSTRTAHELEGYNPSYIGGDISSGMPDLSQLVMRPTLSTDPWRMPGRGLYLASSSAVPGPGVHGLAGYYAARSALRHEFGVTRMPSLAPERPAAAPGAPASGFNQSTGFIEEEIA</sequence>
<reference evidence="2" key="1">
    <citation type="submission" date="2019-09" db="EMBL/GenBank/DDBJ databases">
        <title>Antimicrobial potential of Antarctic Bacteria.</title>
        <authorList>
            <person name="Benaud N."/>
            <person name="Edwards R.J."/>
            <person name="Ferrari B.C."/>
        </authorList>
    </citation>
    <scope>NUCLEOTIDE SEQUENCE [LARGE SCALE GENOMIC DNA]</scope>
    <source>
        <strain evidence="2">INR9</strain>
    </source>
</reference>
<gene>
    <name evidence="1" type="ORF">F1C12_16850</name>
</gene>
<proteinExistence type="predicted"/>
<dbReference type="AlphaFoldDB" id="A0A7G6YDP9"/>
<dbReference type="KEGG" id="lse:F1C12_16850"/>
<dbReference type="Pfam" id="PF13450">
    <property type="entry name" value="NAD_binding_8"/>
    <property type="match status" value="1"/>
</dbReference>
<dbReference type="EMBL" id="CP043641">
    <property type="protein sequence ID" value="QNE36614.1"/>
    <property type="molecule type" value="Genomic_DNA"/>
</dbReference>
<organism evidence="1 2">
    <name type="scientific">Leifsonia shinshuensis</name>
    <dbReference type="NCBI Taxonomy" id="150026"/>
    <lineage>
        <taxon>Bacteria</taxon>
        <taxon>Bacillati</taxon>
        <taxon>Actinomycetota</taxon>
        <taxon>Actinomycetes</taxon>
        <taxon>Micrococcales</taxon>
        <taxon>Microbacteriaceae</taxon>
        <taxon>Leifsonia</taxon>
    </lineage>
</organism>
<protein>
    <submittedName>
        <fullName evidence="1">NAD(P)/FAD-dependent oxidoreductase</fullName>
    </submittedName>
</protein>
<evidence type="ECO:0000313" key="2">
    <source>
        <dbReference type="Proteomes" id="UP000515511"/>
    </source>
</evidence>
<accession>A0A7G6YDP9</accession>
<dbReference type="RefSeq" id="WP_185276050.1">
    <property type="nucleotide sequence ID" value="NZ_CP043641.1"/>
</dbReference>